<protein>
    <submittedName>
        <fullName evidence="2">Uncharacterized protein</fullName>
    </submittedName>
</protein>
<dbReference type="EMBL" id="GBRH01210976">
    <property type="protein sequence ID" value="JAD86919.1"/>
    <property type="molecule type" value="Transcribed_RNA"/>
</dbReference>
<evidence type="ECO:0000313" key="2">
    <source>
        <dbReference type="EMBL" id="JAD86919.1"/>
    </source>
</evidence>
<sequence>MFFRVIKHLLLGERSTTCGSLSNSCNPLRSKRASRITRQTPMAATGSPSLASSASLSTPELLPLAVPAATMLTASRPSRPRRRWLLTSRPAWWRATPASRCRRHDGPGSC</sequence>
<feature type="region of interest" description="Disordered" evidence="1">
    <location>
        <begin position="18"/>
        <end position="54"/>
    </location>
</feature>
<reference evidence="2" key="2">
    <citation type="journal article" date="2015" name="Data Brief">
        <title>Shoot transcriptome of the giant reed, Arundo donax.</title>
        <authorList>
            <person name="Barrero R.A."/>
            <person name="Guerrero F.D."/>
            <person name="Moolhuijzen P."/>
            <person name="Goolsby J.A."/>
            <person name="Tidwell J."/>
            <person name="Bellgard S.E."/>
            <person name="Bellgard M.I."/>
        </authorList>
    </citation>
    <scope>NUCLEOTIDE SEQUENCE</scope>
    <source>
        <tissue evidence="2">Shoot tissue taken approximately 20 cm above the soil surface</tissue>
    </source>
</reference>
<evidence type="ECO:0000256" key="1">
    <source>
        <dbReference type="SAM" id="MobiDB-lite"/>
    </source>
</evidence>
<name>A0A0A9DE92_ARUDO</name>
<accession>A0A0A9DE92</accession>
<proteinExistence type="predicted"/>
<feature type="compositionally biased region" description="Low complexity" evidence="1">
    <location>
        <begin position="43"/>
        <end position="54"/>
    </location>
</feature>
<feature type="compositionally biased region" description="Polar residues" evidence="1">
    <location>
        <begin position="18"/>
        <end position="27"/>
    </location>
</feature>
<organism evidence="2">
    <name type="scientific">Arundo donax</name>
    <name type="common">Giant reed</name>
    <name type="synonym">Donax arundinaceus</name>
    <dbReference type="NCBI Taxonomy" id="35708"/>
    <lineage>
        <taxon>Eukaryota</taxon>
        <taxon>Viridiplantae</taxon>
        <taxon>Streptophyta</taxon>
        <taxon>Embryophyta</taxon>
        <taxon>Tracheophyta</taxon>
        <taxon>Spermatophyta</taxon>
        <taxon>Magnoliopsida</taxon>
        <taxon>Liliopsida</taxon>
        <taxon>Poales</taxon>
        <taxon>Poaceae</taxon>
        <taxon>PACMAD clade</taxon>
        <taxon>Arundinoideae</taxon>
        <taxon>Arundineae</taxon>
        <taxon>Arundo</taxon>
    </lineage>
</organism>
<dbReference type="AlphaFoldDB" id="A0A0A9DE92"/>
<reference evidence="2" key="1">
    <citation type="submission" date="2014-09" db="EMBL/GenBank/DDBJ databases">
        <authorList>
            <person name="Magalhaes I.L.F."/>
            <person name="Oliveira U."/>
            <person name="Santos F.R."/>
            <person name="Vidigal T.H.D.A."/>
            <person name="Brescovit A.D."/>
            <person name="Santos A.J."/>
        </authorList>
    </citation>
    <scope>NUCLEOTIDE SEQUENCE</scope>
    <source>
        <tissue evidence="2">Shoot tissue taken approximately 20 cm above the soil surface</tissue>
    </source>
</reference>